<reference evidence="7" key="1">
    <citation type="submission" date="2020-06" db="EMBL/GenBank/DDBJ databases">
        <title>Draft genome sequences of strains closely related to Aspergillus parafelis and Aspergillus hiratsukae.</title>
        <authorList>
            <person name="Dos Santos R.A.C."/>
            <person name="Rivero-Menendez O."/>
            <person name="Steenwyk J.L."/>
            <person name="Mead M.E."/>
            <person name="Goldman G.H."/>
            <person name="Alastruey-Izquierdo A."/>
            <person name="Rokas A."/>
        </authorList>
    </citation>
    <scope>NUCLEOTIDE SEQUENCE</scope>
    <source>
        <strain evidence="6">CNM-CM5793</strain>
        <strain evidence="7">CNM-CM6106</strain>
    </source>
</reference>
<keyword evidence="4" id="KW-0539">Nucleus</keyword>
<dbReference type="AlphaFoldDB" id="A0A8H6UP92"/>
<evidence type="ECO:0000313" key="8">
    <source>
        <dbReference type="Proteomes" id="UP000630445"/>
    </source>
</evidence>
<evidence type="ECO:0000313" key="6">
    <source>
        <dbReference type="EMBL" id="KAF7126048.1"/>
    </source>
</evidence>
<dbReference type="SUPFAM" id="SSF57701">
    <property type="entry name" value="Zn2/Cys6 DNA-binding domain"/>
    <property type="match status" value="1"/>
</dbReference>
<dbReference type="EMBL" id="JACBAF010002235">
    <property type="protein sequence ID" value="KAF7162088.1"/>
    <property type="molecule type" value="Genomic_DNA"/>
</dbReference>
<feature type="compositionally biased region" description="Low complexity" evidence="5">
    <location>
        <begin position="152"/>
        <end position="172"/>
    </location>
</feature>
<name>A0A8H6UP92_9EURO</name>
<proteinExistence type="predicted"/>
<keyword evidence="1" id="KW-0805">Transcription regulation</keyword>
<dbReference type="GO" id="GO:0008270">
    <property type="term" value="F:zinc ion binding"/>
    <property type="evidence" value="ECO:0007669"/>
    <property type="project" value="InterPro"/>
</dbReference>
<dbReference type="Proteomes" id="UP000630445">
    <property type="component" value="Unassembled WGS sequence"/>
</dbReference>
<evidence type="ECO:0000256" key="4">
    <source>
        <dbReference type="ARBA" id="ARBA00023242"/>
    </source>
</evidence>
<dbReference type="Proteomes" id="UP000662466">
    <property type="component" value="Unassembled WGS sequence"/>
</dbReference>
<sequence>MPTSKSSKVSKPSRITVACNSCRSRKQKCSGNNSNGWFPGPGGRTHKAHQARGPAKGYIEALEHRLRETEHVLLRLLAHMADEQLSIAVERDQSLSQRRYSTCQRSGKDDVQYWRRYPLHTARDLREWQQDCLAETGAPGPPMTSPSRRTEVSAQPEVEAEESSPVASESQQIDVHPVPHFEQVTGAHEVRPKSTQVTHGKGTNQWEAWKHGYDPSSELRESPTTGGFVYVPSSLESTQLQDTAPLHVGTPPGPSLWSEAPSVAFQRQFLW</sequence>
<dbReference type="InterPro" id="IPR001138">
    <property type="entry name" value="Zn2Cys6_DnaBD"/>
</dbReference>
<dbReference type="GO" id="GO:0003677">
    <property type="term" value="F:DNA binding"/>
    <property type="evidence" value="ECO:0007669"/>
    <property type="project" value="UniProtKB-KW"/>
</dbReference>
<evidence type="ECO:0008006" key="10">
    <source>
        <dbReference type="Google" id="ProtNLM"/>
    </source>
</evidence>
<dbReference type="EMBL" id="JACBAD010001952">
    <property type="protein sequence ID" value="KAF7126048.1"/>
    <property type="molecule type" value="Genomic_DNA"/>
</dbReference>
<comment type="caution">
    <text evidence="7">The sequence shown here is derived from an EMBL/GenBank/DDBJ whole genome shotgun (WGS) entry which is preliminary data.</text>
</comment>
<keyword evidence="2" id="KW-0238">DNA-binding</keyword>
<keyword evidence="8" id="KW-1185">Reference proteome</keyword>
<dbReference type="GO" id="GO:0000981">
    <property type="term" value="F:DNA-binding transcription factor activity, RNA polymerase II-specific"/>
    <property type="evidence" value="ECO:0007669"/>
    <property type="project" value="InterPro"/>
</dbReference>
<gene>
    <name evidence="6" type="ORF">CNMCM5793_002407</name>
    <name evidence="7" type="ORF">CNMCM6106_009125</name>
</gene>
<dbReference type="InterPro" id="IPR036864">
    <property type="entry name" value="Zn2-C6_fun-type_DNA-bd_sf"/>
</dbReference>
<evidence type="ECO:0000313" key="9">
    <source>
        <dbReference type="Proteomes" id="UP000662466"/>
    </source>
</evidence>
<dbReference type="Gene3D" id="4.10.240.10">
    <property type="entry name" value="Zn(2)-C6 fungal-type DNA-binding domain"/>
    <property type="match status" value="1"/>
</dbReference>
<evidence type="ECO:0000256" key="1">
    <source>
        <dbReference type="ARBA" id="ARBA00023015"/>
    </source>
</evidence>
<evidence type="ECO:0000313" key="7">
    <source>
        <dbReference type="EMBL" id="KAF7162088.1"/>
    </source>
</evidence>
<evidence type="ECO:0000256" key="2">
    <source>
        <dbReference type="ARBA" id="ARBA00023125"/>
    </source>
</evidence>
<keyword evidence="3" id="KW-0804">Transcription</keyword>
<organism evidence="7 9">
    <name type="scientific">Aspergillus hiratsukae</name>
    <dbReference type="NCBI Taxonomy" id="1194566"/>
    <lineage>
        <taxon>Eukaryota</taxon>
        <taxon>Fungi</taxon>
        <taxon>Dikarya</taxon>
        <taxon>Ascomycota</taxon>
        <taxon>Pezizomycotina</taxon>
        <taxon>Eurotiomycetes</taxon>
        <taxon>Eurotiomycetidae</taxon>
        <taxon>Eurotiales</taxon>
        <taxon>Aspergillaceae</taxon>
        <taxon>Aspergillus</taxon>
        <taxon>Aspergillus subgen. Fumigati</taxon>
    </lineage>
</organism>
<feature type="region of interest" description="Disordered" evidence="5">
    <location>
        <begin position="25"/>
        <end position="49"/>
    </location>
</feature>
<protein>
    <recommendedName>
        <fullName evidence="10">Zn(2)-C6 fungal-type domain-containing protein</fullName>
    </recommendedName>
</protein>
<evidence type="ECO:0000256" key="5">
    <source>
        <dbReference type="SAM" id="MobiDB-lite"/>
    </source>
</evidence>
<dbReference type="CDD" id="cd00067">
    <property type="entry name" value="GAL4"/>
    <property type="match status" value="1"/>
</dbReference>
<evidence type="ECO:0000256" key="3">
    <source>
        <dbReference type="ARBA" id="ARBA00023163"/>
    </source>
</evidence>
<accession>A0A8H6UP92</accession>
<dbReference type="OrthoDB" id="10261408at2759"/>
<feature type="region of interest" description="Disordered" evidence="5">
    <location>
        <begin position="134"/>
        <end position="175"/>
    </location>
</feature>